<organism evidence="1">
    <name type="scientific">Moorena producens (strain JHB)</name>
    <dbReference type="NCBI Taxonomy" id="1454205"/>
    <lineage>
        <taxon>Bacteria</taxon>
        <taxon>Bacillati</taxon>
        <taxon>Cyanobacteriota</taxon>
        <taxon>Cyanophyceae</taxon>
        <taxon>Coleofasciculales</taxon>
        <taxon>Coleofasciculaceae</taxon>
        <taxon>Moorena</taxon>
    </lineage>
</organism>
<accession>A0A1D9FZQ6</accession>
<protein>
    <submittedName>
        <fullName evidence="1">Uncharacterized protein</fullName>
    </submittedName>
</protein>
<reference evidence="1" key="1">
    <citation type="journal article" date="2017" name="Proc. Natl. Acad. Sci. U.S.A.">
        <title>Comparative genomics uncovers the prolific and distinctive metabolic potential of the cyanobacterial genus Moorea.</title>
        <authorList>
            <person name="Leao T."/>
            <person name="Castelao G."/>
            <person name="Korobeynikov A."/>
            <person name="Monroe E.A."/>
            <person name="Podell S."/>
            <person name="Glukhov E."/>
            <person name="Allen E.E."/>
            <person name="Gerwick W.H."/>
            <person name="Gerwick L."/>
        </authorList>
    </citation>
    <scope>NUCLEOTIDE SEQUENCE</scope>
    <source>
        <strain evidence="1">JHB</strain>
    </source>
</reference>
<evidence type="ECO:0000313" key="1">
    <source>
        <dbReference type="EMBL" id="AOY80846.2"/>
    </source>
</evidence>
<dbReference type="Proteomes" id="UP000176944">
    <property type="component" value="Chromosome"/>
</dbReference>
<dbReference type="AlphaFoldDB" id="A0A1D9FZQ6"/>
<reference evidence="1" key="2">
    <citation type="submission" date="2022-10" db="EMBL/GenBank/DDBJ databases">
        <authorList>
            <person name="Ngo T.-E."/>
        </authorList>
    </citation>
    <scope>NUCLEOTIDE SEQUENCE</scope>
    <source>
        <strain evidence="1">JHB</strain>
    </source>
</reference>
<proteinExistence type="predicted"/>
<gene>
    <name evidence="1" type="ORF">BJP36_13925</name>
</gene>
<dbReference type="EMBL" id="CP017708">
    <property type="protein sequence ID" value="AOY80846.2"/>
    <property type="molecule type" value="Genomic_DNA"/>
</dbReference>
<name>A0A1D9FZQ6_MOOP1</name>
<sequence length="70" mass="8055">MRLLFLFLPMYNPKTIKRWLVGLVAIPLIWSAYCEYEGKPFTQASDVINSLVQVTVLVDALLKQEDPDNK</sequence>